<name>A0A7L7L962_9BACT</name>
<dbReference type="AlphaFoldDB" id="A0A7L7L962"/>
<feature type="domain" description="N-acetyltransferase" evidence="3">
    <location>
        <begin position="7"/>
        <end position="150"/>
    </location>
</feature>
<accession>A0A7L7L962</accession>
<dbReference type="SUPFAM" id="SSF55729">
    <property type="entry name" value="Acyl-CoA N-acyltransferases (Nat)"/>
    <property type="match status" value="1"/>
</dbReference>
<dbReference type="CDD" id="cd04301">
    <property type="entry name" value="NAT_SF"/>
    <property type="match status" value="1"/>
</dbReference>
<organism evidence="4 5">
    <name type="scientific">Adhaeribacter radiodurans</name>
    <dbReference type="NCBI Taxonomy" id="2745197"/>
    <lineage>
        <taxon>Bacteria</taxon>
        <taxon>Pseudomonadati</taxon>
        <taxon>Bacteroidota</taxon>
        <taxon>Cytophagia</taxon>
        <taxon>Cytophagales</taxon>
        <taxon>Hymenobacteraceae</taxon>
        <taxon>Adhaeribacter</taxon>
    </lineage>
</organism>
<keyword evidence="1 4" id="KW-0808">Transferase</keyword>
<evidence type="ECO:0000256" key="2">
    <source>
        <dbReference type="ARBA" id="ARBA00023315"/>
    </source>
</evidence>
<dbReference type="PROSITE" id="PS51186">
    <property type="entry name" value="GNAT"/>
    <property type="match status" value="1"/>
</dbReference>
<dbReference type="KEGG" id="add:HUW48_15525"/>
<dbReference type="InterPro" id="IPR016181">
    <property type="entry name" value="Acyl_CoA_acyltransferase"/>
</dbReference>
<dbReference type="PANTHER" id="PTHR43800">
    <property type="entry name" value="PEPTIDYL-LYSINE N-ACETYLTRANSFERASE YJAB"/>
    <property type="match status" value="1"/>
</dbReference>
<evidence type="ECO:0000313" key="5">
    <source>
        <dbReference type="Proteomes" id="UP000514509"/>
    </source>
</evidence>
<proteinExistence type="predicted"/>
<dbReference type="Pfam" id="PF13673">
    <property type="entry name" value="Acetyltransf_10"/>
    <property type="match status" value="1"/>
</dbReference>
<reference evidence="4 5" key="1">
    <citation type="submission" date="2020-06" db="EMBL/GenBank/DDBJ databases">
        <authorList>
            <person name="Hwang Y.J."/>
        </authorList>
    </citation>
    <scope>NUCLEOTIDE SEQUENCE [LARGE SCALE GENOMIC DNA]</scope>
    <source>
        <strain evidence="4 5">KUDC8001</strain>
    </source>
</reference>
<dbReference type="Proteomes" id="UP000514509">
    <property type="component" value="Chromosome"/>
</dbReference>
<evidence type="ECO:0000259" key="3">
    <source>
        <dbReference type="PROSITE" id="PS51186"/>
    </source>
</evidence>
<keyword evidence="5" id="KW-1185">Reference proteome</keyword>
<dbReference type="RefSeq" id="WP_182411817.1">
    <property type="nucleotide sequence ID" value="NZ_CP055153.1"/>
</dbReference>
<reference evidence="4 5" key="2">
    <citation type="submission" date="2020-08" db="EMBL/GenBank/DDBJ databases">
        <title>Adhaeribacter dokdonensis sp. nov., isolated from the rhizosphere of Elymus tsukushiensis, a plant native to the Dokdo Islands, Republic of Korea.</title>
        <authorList>
            <person name="Ghim S.Y."/>
        </authorList>
    </citation>
    <scope>NUCLEOTIDE SEQUENCE [LARGE SCALE GENOMIC DNA]</scope>
    <source>
        <strain evidence="4 5">KUDC8001</strain>
    </source>
</reference>
<keyword evidence="2" id="KW-0012">Acyltransferase</keyword>
<protein>
    <submittedName>
        <fullName evidence="4">GNAT family N-acetyltransferase</fullName>
    </submittedName>
</protein>
<dbReference type="GO" id="GO:0016747">
    <property type="term" value="F:acyltransferase activity, transferring groups other than amino-acyl groups"/>
    <property type="evidence" value="ECO:0007669"/>
    <property type="project" value="InterPro"/>
</dbReference>
<evidence type="ECO:0000256" key="1">
    <source>
        <dbReference type="ARBA" id="ARBA00022679"/>
    </source>
</evidence>
<sequence length="150" mass="17219">MTLILEYKIEKASPADFEEITVVWEASVRATHHFLTEADILFFRPLILNEYLKAINLFCIKNAEGKIEGFIGVLDDKIEMLFLEPSARGKGIGKKLVDFVIQNFKIIKVDVNEQNQQAVGFYKHIGFKVVSRWEVDNLGKPYPILSMELE</sequence>
<gene>
    <name evidence="4" type="ORF">HUW48_15525</name>
</gene>
<dbReference type="PANTHER" id="PTHR43800:SF1">
    <property type="entry name" value="PEPTIDYL-LYSINE N-ACETYLTRANSFERASE YJAB"/>
    <property type="match status" value="1"/>
</dbReference>
<dbReference type="InterPro" id="IPR000182">
    <property type="entry name" value="GNAT_dom"/>
</dbReference>
<dbReference type="EMBL" id="CP055153">
    <property type="protein sequence ID" value="QMU29358.1"/>
    <property type="molecule type" value="Genomic_DNA"/>
</dbReference>
<evidence type="ECO:0000313" key="4">
    <source>
        <dbReference type="EMBL" id="QMU29358.1"/>
    </source>
</evidence>
<dbReference type="Gene3D" id="3.40.630.30">
    <property type="match status" value="1"/>
</dbReference>